<evidence type="ECO:0000256" key="7">
    <source>
        <dbReference type="ARBA" id="ARBA00023242"/>
    </source>
</evidence>
<dbReference type="InterPro" id="IPR057947">
    <property type="entry name" value="TPR_XPO7/RBP17"/>
</dbReference>
<dbReference type="GO" id="GO:0005049">
    <property type="term" value="F:nuclear export signal receptor activity"/>
    <property type="evidence" value="ECO:0007669"/>
    <property type="project" value="InterPro"/>
</dbReference>
<keyword evidence="4" id="KW-0813">Transport</keyword>
<dbReference type="AlphaFoldDB" id="A0A7R9HLE4"/>
<dbReference type="InterPro" id="IPR044189">
    <property type="entry name" value="XPO4/7-like"/>
</dbReference>
<dbReference type="Pfam" id="PF25795">
    <property type="entry name" value="TPR_XPO7"/>
    <property type="match status" value="2"/>
</dbReference>
<dbReference type="InterPro" id="IPR001494">
    <property type="entry name" value="Importin-beta_N"/>
</dbReference>
<dbReference type="EMBL" id="OB793251">
    <property type="protein sequence ID" value="CAD7426685.1"/>
    <property type="molecule type" value="Genomic_DNA"/>
</dbReference>
<keyword evidence="7" id="KW-0539">Nucleus</keyword>
<name>A0A7R9HLE4_9NEOP</name>
<keyword evidence="5" id="KW-0963">Cytoplasm</keyword>
<evidence type="ECO:0000256" key="1">
    <source>
        <dbReference type="ARBA" id="ARBA00004123"/>
    </source>
</evidence>
<evidence type="ECO:0000256" key="2">
    <source>
        <dbReference type="ARBA" id="ARBA00004496"/>
    </source>
</evidence>
<keyword evidence="6" id="KW-0653">Protein transport</keyword>
<gene>
    <name evidence="9" type="ORF">TMSB3V08_LOCUS3559</name>
</gene>
<evidence type="ECO:0000256" key="3">
    <source>
        <dbReference type="ARBA" id="ARBA00009466"/>
    </source>
</evidence>
<evidence type="ECO:0000256" key="6">
    <source>
        <dbReference type="ARBA" id="ARBA00022927"/>
    </source>
</evidence>
<dbReference type="SUPFAM" id="SSF48371">
    <property type="entry name" value="ARM repeat"/>
    <property type="match status" value="1"/>
</dbReference>
<sequence>MFGIPSLLRTSSMPSLHIFLVDSFKISFVCFQEVRQLELLCKQLYESQDSAHRAEAEKALVGFQNAPDTLSKCQLLLDRGDSCYAQLLAATTLTKLVSRSAQGLSLQQRVDIRNYVLNYLATQPKLPNFVIQALVTLFARISKLGWFDSDKEEFVFRNVVTDISKFLQGSVEHCMVGVQLLSQLTCEMNQISEADANRSLTKHRKIASSFRDTQLFEIFRLSCSLLGTARENCKSLNFSDEGQHGLMTQLLRLAHNCLTFDFIGTSTDESSDDLCTVQIPTSWRPAFLDFTTLKLFFDLYHSLPNTLSPLALSCLVQIASVRRSLFSNTERAKFLTHLVNGVKHILQNPQGLSDPSNYHEFCRLLARLKSNYQLGELVMVENYPEAIQLIAKFTVQSLQMWQFAPNSVHYLLSLWQRMVASVPYVKATEPHLLETYTPEVSNAYITSRLESVAVVVREGLEDPLDDLGMVQQQLEQLSVIGRCEYQKTCTLLVQLFDQAARAYQELLASPNAPQLDINIQEECALFRVLQLMNLTDSRLAQGGCEKLELAMLSFFEQFRKIYVGDQVQKNSKVYRRLSEVLGLNDESMVLSVFIRKMCSEHFPFLGGGVAVTEMRCRSMLYTSLGRLLMVDLGEDEDRFHSFMMPLTAAFESIGTMLASAETPLFAAEEAKKALIGLARDLRGLAFAFNTKTSYMMLFDWMYPLFHPQYCKVVVFFLDPGGVCSYPNYTPILLHAVELWHHDPQVTTPVLKLFAELVQNRSQRLQFDVSSPNGILLFREASKVICSYGRHILGVEVPKDQMYPMKLKGISICFSMLKAALCGSYVNFGVFRLYGDEALDNALNTFVKLLLSIPQSDLLDYPKLSQTYYVLLECLAQDHMSFLSTLEPQVFLYILASISEGLTALGGTLNLFTGTVMPDTHTRP</sequence>
<protein>
    <recommendedName>
        <fullName evidence="8">Importin N-terminal domain-containing protein</fullName>
    </recommendedName>
</protein>
<evidence type="ECO:0000256" key="4">
    <source>
        <dbReference type="ARBA" id="ARBA00022448"/>
    </source>
</evidence>
<dbReference type="Gene3D" id="1.25.10.10">
    <property type="entry name" value="Leucine-rich Repeat Variant"/>
    <property type="match status" value="1"/>
</dbReference>
<dbReference type="Pfam" id="PF03810">
    <property type="entry name" value="IBN_N"/>
    <property type="match status" value="1"/>
</dbReference>
<proteinExistence type="inferred from homology"/>
<feature type="domain" description="Importin N-terminal" evidence="8">
    <location>
        <begin position="56"/>
        <end position="122"/>
    </location>
</feature>
<dbReference type="SMART" id="SM00913">
    <property type="entry name" value="IBN_N"/>
    <property type="match status" value="1"/>
</dbReference>
<dbReference type="PROSITE" id="PS50166">
    <property type="entry name" value="IMPORTIN_B_NT"/>
    <property type="match status" value="1"/>
</dbReference>
<reference evidence="9" key="1">
    <citation type="submission" date="2020-11" db="EMBL/GenBank/DDBJ databases">
        <authorList>
            <person name="Tran Van P."/>
        </authorList>
    </citation>
    <scope>NUCLEOTIDE SEQUENCE</scope>
</reference>
<dbReference type="PANTHER" id="PTHR12596:SF2">
    <property type="entry name" value="EXPORTIN-7 ISOFORM X1"/>
    <property type="match status" value="1"/>
</dbReference>
<organism evidence="9">
    <name type="scientific">Timema monikensis</name>
    <dbReference type="NCBI Taxonomy" id="170555"/>
    <lineage>
        <taxon>Eukaryota</taxon>
        <taxon>Metazoa</taxon>
        <taxon>Ecdysozoa</taxon>
        <taxon>Arthropoda</taxon>
        <taxon>Hexapoda</taxon>
        <taxon>Insecta</taxon>
        <taxon>Pterygota</taxon>
        <taxon>Neoptera</taxon>
        <taxon>Polyneoptera</taxon>
        <taxon>Phasmatodea</taxon>
        <taxon>Timematodea</taxon>
        <taxon>Timematoidea</taxon>
        <taxon>Timematidae</taxon>
        <taxon>Timema</taxon>
    </lineage>
</organism>
<dbReference type="GO" id="GO:0006611">
    <property type="term" value="P:protein export from nucleus"/>
    <property type="evidence" value="ECO:0007669"/>
    <property type="project" value="TreeGrafter"/>
</dbReference>
<evidence type="ECO:0000259" key="8">
    <source>
        <dbReference type="PROSITE" id="PS50166"/>
    </source>
</evidence>
<dbReference type="InterPro" id="IPR011989">
    <property type="entry name" value="ARM-like"/>
</dbReference>
<evidence type="ECO:0000313" key="9">
    <source>
        <dbReference type="EMBL" id="CAD7426685.1"/>
    </source>
</evidence>
<accession>A0A7R9HLE4</accession>
<comment type="similarity">
    <text evidence="3">Belongs to the exportin family.</text>
</comment>
<dbReference type="InterPro" id="IPR016024">
    <property type="entry name" value="ARM-type_fold"/>
</dbReference>
<dbReference type="GO" id="GO:0031267">
    <property type="term" value="F:small GTPase binding"/>
    <property type="evidence" value="ECO:0007669"/>
    <property type="project" value="InterPro"/>
</dbReference>
<dbReference type="FunFam" id="1.25.10.10:FF:000042">
    <property type="entry name" value="exportin-7 isoform X1"/>
    <property type="match status" value="1"/>
</dbReference>
<comment type="subcellular location">
    <subcellularLocation>
        <location evidence="2">Cytoplasm</location>
    </subcellularLocation>
    <subcellularLocation>
        <location evidence="1">Nucleus</location>
    </subcellularLocation>
</comment>
<dbReference type="GO" id="GO:0005643">
    <property type="term" value="C:nuclear pore"/>
    <property type="evidence" value="ECO:0007669"/>
    <property type="project" value="TreeGrafter"/>
</dbReference>
<evidence type="ECO:0000256" key="5">
    <source>
        <dbReference type="ARBA" id="ARBA00022490"/>
    </source>
</evidence>
<dbReference type="PANTHER" id="PTHR12596">
    <property type="entry name" value="EXPORTIN 4,7-RELATED"/>
    <property type="match status" value="1"/>
</dbReference>
<dbReference type="GO" id="GO:0005737">
    <property type="term" value="C:cytoplasm"/>
    <property type="evidence" value="ECO:0007669"/>
    <property type="project" value="UniProtKB-SubCell"/>
</dbReference>